<dbReference type="EMBL" id="CR378675">
    <property type="protein sequence ID" value="CAG22178.1"/>
    <property type="molecule type" value="Genomic_DNA"/>
</dbReference>
<evidence type="ECO:0000256" key="1">
    <source>
        <dbReference type="ARBA" id="ARBA00004162"/>
    </source>
</evidence>
<dbReference type="Gene3D" id="2.60.120.260">
    <property type="entry name" value="Galactose-binding domain-like"/>
    <property type="match status" value="2"/>
</dbReference>
<dbReference type="GO" id="GO:0005886">
    <property type="term" value="C:plasma membrane"/>
    <property type="evidence" value="ECO:0007669"/>
    <property type="project" value="UniProtKB-SubCell"/>
</dbReference>
<comment type="function">
    <text evidence="6">Binds the cellulose synthase activator, bis-(3'-5') cyclic diguanylic acid (c-di-GMP).</text>
</comment>
<keyword evidence="6" id="KW-0973">c-di-GMP</keyword>
<protein>
    <recommendedName>
        <fullName evidence="6">Cyclic di-GMP-binding protein</fullName>
    </recommendedName>
    <alternativeName>
        <fullName evidence="6">Cellulose synthase regulatory subunit</fullName>
    </alternativeName>
</protein>
<dbReference type="STRING" id="298386.PBPRB0305"/>
<proteinExistence type="inferred from homology"/>
<evidence type="ECO:0000256" key="6">
    <source>
        <dbReference type="RuleBase" id="RU365021"/>
    </source>
</evidence>
<keyword evidence="4 6" id="KW-1133">Transmembrane helix</keyword>
<dbReference type="Pfam" id="PF03170">
    <property type="entry name" value="BcsB"/>
    <property type="match status" value="1"/>
</dbReference>
<dbReference type="InterPro" id="IPR018513">
    <property type="entry name" value="Cell_synthase_bac"/>
</dbReference>
<evidence type="ECO:0000256" key="2">
    <source>
        <dbReference type="ARBA" id="ARBA00022475"/>
    </source>
</evidence>
<keyword evidence="6" id="KW-0135">Cellulose biosynthesis</keyword>
<keyword evidence="6" id="KW-0732">Signal</keyword>
<comment type="subcellular location">
    <subcellularLocation>
        <location evidence="6">Cell inner membrane</location>
    </subcellularLocation>
    <subcellularLocation>
        <location evidence="1">Cell membrane</location>
        <topology evidence="1">Single-pass membrane protein</topology>
    </subcellularLocation>
</comment>
<reference evidence="8" key="1">
    <citation type="journal article" date="2005" name="Science">
        <title>Life at depth: Photobacterium profundum genome sequence and expression analysis.</title>
        <authorList>
            <person name="Vezzi A."/>
            <person name="Campanaro S."/>
            <person name="D'Angelo M."/>
            <person name="Simonato F."/>
            <person name="Vitulo N."/>
            <person name="Lauro F.M."/>
            <person name="Cestaro A."/>
            <person name="Malacrida G."/>
            <person name="Simionati B."/>
            <person name="Cannata N."/>
            <person name="Romualdi C."/>
            <person name="Bartlett D.H."/>
            <person name="Valle G."/>
        </authorList>
    </citation>
    <scope>NUCLEOTIDE SEQUENCE [LARGE SCALE GENOMIC DNA]</scope>
    <source>
        <strain evidence="8">ATCC BAA-1253 / SS9</strain>
    </source>
</reference>
<name>Q6LKT2_PHOPR</name>
<gene>
    <name evidence="7" type="ordered locus">PBPRB0305</name>
</gene>
<keyword evidence="6" id="KW-0997">Cell inner membrane</keyword>
<comment type="subunit">
    <text evidence="6">Tightly associated with the cellulose synthase catalytic subunit.</text>
</comment>
<dbReference type="HOGENOM" id="CLU_397860_0_0_6"/>
<dbReference type="KEGG" id="ppr:PBPRB0305"/>
<dbReference type="RefSeq" id="WP_011220391.1">
    <property type="nucleotide sequence ID" value="NC_006371.1"/>
</dbReference>
<dbReference type="eggNOG" id="ENOG5031MJ6">
    <property type="taxonomic scope" value="Bacteria"/>
</dbReference>
<comment type="pathway">
    <text evidence="6">Glycan metabolism; bacterial cellulose biosynthesis.</text>
</comment>
<evidence type="ECO:0000313" key="7">
    <source>
        <dbReference type="EMBL" id="CAG22178.1"/>
    </source>
</evidence>
<dbReference type="GO" id="GO:0030244">
    <property type="term" value="P:cellulose biosynthetic process"/>
    <property type="evidence" value="ECO:0007669"/>
    <property type="project" value="UniProtKB-KW"/>
</dbReference>
<dbReference type="PANTHER" id="PTHR39083">
    <property type="entry name" value="CYCLIC DI-GMP-BINDING PROTEIN"/>
    <property type="match status" value="1"/>
</dbReference>
<dbReference type="PANTHER" id="PTHR39083:SF1">
    <property type="entry name" value="CYCLIC DI-GMP-BINDING PROTEIN"/>
    <property type="match status" value="1"/>
</dbReference>
<keyword evidence="8" id="KW-1185">Reference proteome</keyword>
<evidence type="ECO:0000256" key="4">
    <source>
        <dbReference type="ARBA" id="ARBA00022989"/>
    </source>
</evidence>
<keyword evidence="2 6" id="KW-1003">Cell membrane</keyword>
<accession>Q6LKT2</accession>
<comment type="similarity">
    <text evidence="6">Belongs to the AcsB/BcsB family.</text>
</comment>
<evidence type="ECO:0000256" key="3">
    <source>
        <dbReference type="ARBA" id="ARBA00022692"/>
    </source>
</evidence>
<feature type="transmembrane region" description="Helical" evidence="6">
    <location>
        <begin position="667"/>
        <end position="684"/>
    </location>
</feature>
<organism evidence="7 8">
    <name type="scientific">Photobacterium profundum (strain SS9)</name>
    <dbReference type="NCBI Taxonomy" id="298386"/>
    <lineage>
        <taxon>Bacteria</taxon>
        <taxon>Pseudomonadati</taxon>
        <taxon>Pseudomonadota</taxon>
        <taxon>Gammaproteobacteria</taxon>
        <taxon>Vibrionales</taxon>
        <taxon>Vibrionaceae</taxon>
        <taxon>Photobacterium</taxon>
    </lineage>
</organism>
<sequence>MNKCIIFFISFLIASFTSAETVQVPLTYLLQDSRNPVLRGQWDKLSFPLTILDTQQADSVRISLTLKHSGNIDKTTIWLNLGDKPLATIQLQPNSEPQQIVTNLTPSLLAKYGNQLTLSVRHLLPPSLSMTQQRIAASEAITEILVEQSFFELAYSENAVKPTLASFAALIKSGQVYQHNIQLESLLTSNSDTSLSVASLLVQGWTLRSGTDKYRFSYHHPESNPIAKHQPANVRLVYGTQSQLEARSMLPTQYLNAIQGPFLGIYKPVAQNDWILVVSGRSENEVVQAAQHFAIPSYELPKQLFALVSKHQPMNRKGLESNQSYQIGMLTRQQQFGDEPLMLPLMMPANIMVNKEETAQLNLLLTHPKVNPGEAAMVIRINGDYANSIPLRASLWRSAQHYRLTFPMDKLHSGLNTVSVELYGPEQVSYFDQGAAYQPFTASLSSTSAINLGAWVTYIPAGRQQISADELLVIAANNGKKAQLTLNYEQLSGLSEIWQLISFISHKAHQPMLDLLLTTNKKQTKPINLVFTVGEQYPVSEMANNTANTGFINQTRQNLLSMMNNSGLPSSNTQTALSSSQYFQYGNNQPFRNNESIDTSLGVVSTKPGSNWSQIEFMAADSKQLTSNMEIYLSQQTIQAKGAIQLAIPSYDNDIQLARAGFISHPYSLPLLLLCLIFPLALLIQRSLGNKS</sequence>
<evidence type="ECO:0000256" key="5">
    <source>
        <dbReference type="ARBA" id="ARBA00023136"/>
    </source>
</evidence>
<feature type="chain" id="PRO_5015218051" description="Cyclic di-GMP-binding protein" evidence="6">
    <location>
        <begin position="20"/>
        <end position="692"/>
    </location>
</feature>
<evidence type="ECO:0000313" key="8">
    <source>
        <dbReference type="Proteomes" id="UP000000593"/>
    </source>
</evidence>
<dbReference type="GO" id="GO:0006011">
    <property type="term" value="P:UDP-alpha-D-glucose metabolic process"/>
    <property type="evidence" value="ECO:0007669"/>
    <property type="project" value="InterPro"/>
</dbReference>
<feature type="signal peptide" evidence="6">
    <location>
        <begin position="1"/>
        <end position="19"/>
    </location>
</feature>
<keyword evidence="5 6" id="KW-0472">Membrane</keyword>
<keyword evidence="3 6" id="KW-0812">Transmembrane</keyword>
<dbReference type="UniPathway" id="UPA00694"/>
<dbReference type="Proteomes" id="UP000000593">
    <property type="component" value="Chromosome 2"/>
</dbReference>
<dbReference type="AlphaFoldDB" id="Q6LKT2"/>